<evidence type="ECO:0000313" key="2">
    <source>
        <dbReference type="Proteomes" id="UP000316733"/>
    </source>
</evidence>
<proteinExistence type="predicted"/>
<accession>A0A4Y5JTZ1</accession>
<sequence>MIDKNGNTEDFDFDDACTITDLPVPLQQKIQSYKLNKILVMVAILKYSNIKQEIGCFAIIWDHIIKITVEVKCNPYAETHILMHAHVFSNSNSCTHSVLLNYRNKYLPTNYYN</sequence>
<evidence type="ECO:0000313" key="1">
    <source>
        <dbReference type="EMBL" id="QCG75929.1"/>
    </source>
</evidence>
<dbReference type="EMBL" id="MK797984">
    <property type="protein sequence ID" value="QCG75929.1"/>
    <property type="molecule type" value="Genomic_DNA"/>
</dbReference>
<reference evidence="2" key="1">
    <citation type="journal article" date="2020" name="bioRxiv">
        <title>Integrative omics analysis of Pseudomonas aeruginosa virus PA5oct highlights the molecular complexity of jumbo phages.</title>
        <authorList>
            <person name="Lood C."/>
            <person name="Danis-Wlodarczyk K."/>
            <person name="Blasdel B.G."/>
            <person name="Jang H.B."/>
            <person name="Vandenheuvel D."/>
            <person name="Briers Y."/>
            <person name="Noben J.-P."/>
            <person name="van Noort V."/>
            <person name="Drulis-Kawa Z."/>
            <person name="Lavigne R."/>
        </authorList>
    </citation>
    <scope>NUCLEOTIDE SEQUENCE [LARGE SCALE GENOMIC DNA]</scope>
</reference>
<keyword evidence="2" id="KW-1185">Reference proteome</keyword>
<name>A0A4Y5JTZ1_9CAUD</name>
<dbReference type="Proteomes" id="UP000316733">
    <property type="component" value="Segment"/>
</dbReference>
<gene>
    <name evidence="1" type="ORF">EST35_0046</name>
</gene>
<organism evidence="1 2">
    <name type="scientific">Pseudomonas phage vB_PaeM_PA5oct</name>
    <dbReference type="NCBI Taxonomy" id="2163605"/>
    <lineage>
        <taxon>Viruses</taxon>
        <taxon>Duplodnaviria</taxon>
        <taxon>Heunggongvirae</taxon>
        <taxon>Uroviricota</taxon>
        <taxon>Caudoviricetes</taxon>
        <taxon>Arenbergviridae</taxon>
        <taxon>Wroclawvirus</taxon>
        <taxon>Wroclawvirus PA5oct</taxon>
    </lineage>
</organism>
<protein>
    <submittedName>
        <fullName evidence="1">Uncharacterized protein</fullName>
    </submittedName>
</protein>